<feature type="region of interest" description="Disordered" evidence="1">
    <location>
        <begin position="1"/>
        <end position="25"/>
    </location>
</feature>
<reference evidence="2" key="1">
    <citation type="submission" date="2023-03" db="UniProtKB">
        <authorList>
            <consortium name="EnsemblPlants"/>
        </authorList>
    </citation>
    <scope>IDENTIFICATION</scope>
</reference>
<dbReference type="AlphaFoldDB" id="A0A9I9CC60"/>
<dbReference type="Gramene" id="MELO3C000389.2.1">
    <property type="protein sequence ID" value="MELO3C000389.2.1"/>
    <property type="gene ID" value="MELO3C000389.2"/>
</dbReference>
<accession>A0A9I9CC60</accession>
<proteinExistence type="predicted"/>
<feature type="compositionally biased region" description="Polar residues" evidence="1">
    <location>
        <begin position="1"/>
        <end position="12"/>
    </location>
</feature>
<protein>
    <submittedName>
        <fullName evidence="2">Uncharacterized protein</fullName>
    </submittedName>
</protein>
<dbReference type="EnsemblPlants" id="MELO3C000389.2.1">
    <property type="protein sequence ID" value="MELO3C000389.2.1"/>
    <property type="gene ID" value="MELO3C000389.2"/>
</dbReference>
<evidence type="ECO:0000256" key="1">
    <source>
        <dbReference type="SAM" id="MobiDB-lite"/>
    </source>
</evidence>
<organism evidence="2">
    <name type="scientific">Cucumis melo</name>
    <name type="common">Muskmelon</name>
    <dbReference type="NCBI Taxonomy" id="3656"/>
    <lineage>
        <taxon>Eukaryota</taxon>
        <taxon>Viridiplantae</taxon>
        <taxon>Streptophyta</taxon>
        <taxon>Embryophyta</taxon>
        <taxon>Tracheophyta</taxon>
        <taxon>Spermatophyta</taxon>
        <taxon>Magnoliopsida</taxon>
        <taxon>eudicotyledons</taxon>
        <taxon>Gunneridae</taxon>
        <taxon>Pentapetalae</taxon>
        <taxon>rosids</taxon>
        <taxon>fabids</taxon>
        <taxon>Cucurbitales</taxon>
        <taxon>Cucurbitaceae</taxon>
        <taxon>Benincaseae</taxon>
        <taxon>Cucumis</taxon>
    </lineage>
</organism>
<sequence length="38" mass="4405">MISPELQETNPELSALHRSSFPTPSWDPMSWTYLQTLI</sequence>
<evidence type="ECO:0000313" key="2">
    <source>
        <dbReference type="EnsemblPlants" id="MELO3C000389.2.1"/>
    </source>
</evidence>
<name>A0A9I9CC60_CUCME</name>